<proteinExistence type="predicted"/>
<dbReference type="EMBL" id="JAWDJW010002333">
    <property type="protein sequence ID" value="KAK3077962.1"/>
    <property type="molecule type" value="Genomic_DNA"/>
</dbReference>
<name>A0ACC3DN82_9PEZI</name>
<reference evidence="1" key="1">
    <citation type="submission" date="2024-09" db="EMBL/GenBank/DDBJ databases">
        <title>Black Yeasts Isolated from many extreme environments.</title>
        <authorList>
            <person name="Coleine C."/>
            <person name="Stajich J.E."/>
            <person name="Selbmann L."/>
        </authorList>
    </citation>
    <scope>NUCLEOTIDE SEQUENCE</scope>
    <source>
        <strain evidence="1">CCFEE 5737</strain>
    </source>
</reference>
<organism evidence="1 2">
    <name type="scientific">Coniosporium uncinatum</name>
    <dbReference type="NCBI Taxonomy" id="93489"/>
    <lineage>
        <taxon>Eukaryota</taxon>
        <taxon>Fungi</taxon>
        <taxon>Dikarya</taxon>
        <taxon>Ascomycota</taxon>
        <taxon>Pezizomycotina</taxon>
        <taxon>Dothideomycetes</taxon>
        <taxon>Dothideomycetes incertae sedis</taxon>
        <taxon>Coniosporium</taxon>
    </lineage>
</organism>
<dbReference type="Proteomes" id="UP001186974">
    <property type="component" value="Unassembled WGS sequence"/>
</dbReference>
<gene>
    <name evidence="1" type="ORF">LTS18_008800</name>
</gene>
<feature type="non-terminal residue" evidence="1">
    <location>
        <position position="245"/>
    </location>
</feature>
<sequence length="245" mass="26818">MPSQYSNGGARNSSSGPHSWPRRGRGAWNSRGRNRQDSVAHSASSHRGTSRVSSTPQPARRRVSMTIPQRASCATSTVASTAAEERHGEEEAEAGTDQDTLDEVIMAADLRERGMIGCAYYVAREEKLYFMEDVKMGGVDVVDTLKLFVEPTILLVSTKADDVLIDRSDPELRNRGSSVIEGDQFRLPYLLEIRPSSEFAYEGAKNKIINLKIPGDENGPRVTFITPGDVVAADGLENEGFTGRQ</sequence>
<evidence type="ECO:0000313" key="1">
    <source>
        <dbReference type="EMBL" id="KAK3077962.1"/>
    </source>
</evidence>
<keyword evidence="2" id="KW-1185">Reference proteome</keyword>
<evidence type="ECO:0000313" key="2">
    <source>
        <dbReference type="Proteomes" id="UP001186974"/>
    </source>
</evidence>
<comment type="caution">
    <text evidence="1">The sequence shown here is derived from an EMBL/GenBank/DDBJ whole genome shotgun (WGS) entry which is preliminary data.</text>
</comment>
<accession>A0ACC3DN82</accession>
<protein>
    <submittedName>
        <fullName evidence="1">Uncharacterized protein</fullName>
    </submittedName>
</protein>